<reference evidence="3" key="1">
    <citation type="submission" date="2018-02" db="EMBL/GenBank/DDBJ databases">
        <authorList>
            <person name="Cohen D.B."/>
            <person name="Kent A.D."/>
        </authorList>
    </citation>
    <scope>NUCLEOTIDE SEQUENCE</scope>
</reference>
<feature type="region of interest" description="Disordered" evidence="1">
    <location>
        <begin position="1"/>
        <end position="44"/>
    </location>
</feature>
<dbReference type="EMBL" id="OIVN01003314">
    <property type="protein sequence ID" value="SPD10249.1"/>
    <property type="molecule type" value="Genomic_DNA"/>
</dbReference>
<feature type="compositionally biased region" description="Basic and acidic residues" evidence="1">
    <location>
        <begin position="361"/>
        <end position="371"/>
    </location>
</feature>
<evidence type="ECO:0000259" key="2">
    <source>
        <dbReference type="Pfam" id="PF04195"/>
    </source>
</evidence>
<sequence>MRRSGLFRLSEELPEGLSDESPGRVTRENSSEAAPSTSGTRQSGWIPDDVVLRIPDSDERACCPKYVGDVAFYEADLKAGLRFPMQPFVRELLDFLGLAPGQVNPNGWRTIIACMVMWRVCSNGSEDLSVDEFLFCYEPCQIALSRGFWTFKNRDANSRVVQGLPTSDRIWKDKYFFVCGDNWERLPQEDPRDFVGVRRSWGTPSPSVLDRPLLNSVWQERIWRILEIEDRRYNIYIEPDLLATFSLGPVPSSSVKALQRANKKRVNTMKLKQKPFEADGPVGTESDLTPQDPSAGSTINQSPLVLWSMDRAKGAITPQRVCCGRLEAFEDINTRYFLLRLQSIRKRGGDEDGLDFSALRAVDDEREERGAQIEGGDEA</sequence>
<dbReference type="PANTHER" id="PTHR31099:SF28">
    <property type="entry name" value="F5J5.12"/>
    <property type="match status" value="1"/>
</dbReference>
<feature type="compositionally biased region" description="Basic and acidic residues" evidence="1">
    <location>
        <begin position="21"/>
        <end position="30"/>
    </location>
</feature>
<dbReference type="AlphaFoldDB" id="A0A2N9HFB5"/>
<feature type="region of interest" description="Disordered" evidence="1">
    <location>
        <begin position="269"/>
        <end position="300"/>
    </location>
</feature>
<evidence type="ECO:0000256" key="1">
    <source>
        <dbReference type="SAM" id="MobiDB-lite"/>
    </source>
</evidence>
<name>A0A2N9HFB5_FAGSY</name>
<feature type="compositionally biased region" description="Polar residues" evidence="1">
    <location>
        <begin position="31"/>
        <end position="43"/>
    </location>
</feature>
<dbReference type="InterPro" id="IPR007321">
    <property type="entry name" value="Transposase_28"/>
</dbReference>
<organism evidence="3">
    <name type="scientific">Fagus sylvatica</name>
    <name type="common">Beechnut</name>
    <dbReference type="NCBI Taxonomy" id="28930"/>
    <lineage>
        <taxon>Eukaryota</taxon>
        <taxon>Viridiplantae</taxon>
        <taxon>Streptophyta</taxon>
        <taxon>Embryophyta</taxon>
        <taxon>Tracheophyta</taxon>
        <taxon>Spermatophyta</taxon>
        <taxon>Magnoliopsida</taxon>
        <taxon>eudicotyledons</taxon>
        <taxon>Gunneridae</taxon>
        <taxon>Pentapetalae</taxon>
        <taxon>rosids</taxon>
        <taxon>fabids</taxon>
        <taxon>Fagales</taxon>
        <taxon>Fagaceae</taxon>
        <taxon>Fagus</taxon>
    </lineage>
</organism>
<evidence type="ECO:0000313" key="3">
    <source>
        <dbReference type="EMBL" id="SPD10249.1"/>
    </source>
</evidence>
<feature type="compositionally biased region" description="Polar residues" evidence="1">
    <location>
        <begin position="286"/>
        <end position="300"/>
    </location>
</feature>
<proteinExistence type="predicted"/>
<gene>
    <name evidence="3" type="ORF">FSB_LOCUS38131</name>
</gene>
<protein>
    <recommendedName>
        <fullName evidence="2">Transposase (putative) gypsy type domain-containing protein</fullName>
    </recommendedName>
</protein>
<dbReference type="PANTHER" id="PTHR31099">
    <property type="entry name" value="OS06G0165300 PROTEIN"/>
    <property type="match status" value="1"/>
</dbReference>
<dbReference type="Pfam" id="PF04195">
    <property type="entry name" value="Transposase_28"/>
    <property type="match status" value="1"/>
</dbReference>
<accession>A0A2N9HFB5</accession>
<feature type="domain" description="Transposase (putative) gypsy type" evidence="2">
    <location>
        <begin position="73"/>
        <end position="112"/>
    </location>
</feature>
<feature type="region of interest" description="Disordered" evidence="1">
    <location>
        <begin position="354"/>
        <end position="379"/>
    </location>
</feature>